<feature type="compositionally biased region" description="Polar residues" evidence="3">
    <location>
        <begin position="1"/>
        <end position="20"/>
    </location>
</feature>
<evidence type="ECO:0000256" key="1">
    <source>
        <dbReference type="ARBA" id="ARBA00023054"/>
    </source>
</evidence>
<dbReference type="Ensembl" id="ENSENLT00000011083.1">
    <property type="protein sequence ID" value="ENSENLP00000010597.1"/>
    <property type="gene ID" value="ENSENLG00000005118.1"/>
</dbReference>
<evidence type="ECO:0000313" key="5">
    <source>
        <dbReference type="Proteomes" id="UP000472264"/>
    </source>
</evidence>
<evidence type="ECO:0000256" key="3">
    <source>
        <dbReference type="SAM" id="MobiDB-lite"/>
    </source>
</evidence>
<dbReference type="GO" id="GO:0005737">
    <property type="term" value="C:cytoplasm"/>
    <property type="evidence" value="ECO:0007669"/>
    <property type="project" value="UniProtKB-ARBA"/>
</dbReference>
<protein>
    <submittedName>
        <fullName evidence="4">Uncharacterized protein</fullName>
    </submittedName>
</protein>
<dbReference type="Ensembl" id="ENSENLT00000011119.1">
    <property type="protein sequence ID" value="ENSENLP00000010633.1"/>
    <property type="gene ID" value="ENSENLG00000005118.1"/>
</dbReference>
<dbReference type="GO" id="GO:0071222">
    <property type="term" value="P:cellular response to lipopolysaccharide"/>
    <property type="evidence" value="ECO:0007669"/>
    <property type="project" value="TreeGrafter"/>
</dbReference>
<accession>A0A665TR93</accession>
<proteinExistence type="predicted"/>
<evidence type="ECO:0000313" key="4">
    <source>
        <dbReference type="Ensembl" id="ENSENLP00000010633.1"/>
    </source>
</evidence>
<reference evidence="4" key="2">
    <citation type="submission" date="2025-05" db="UniProtKB">
        <authorList>
            <consortium name="Ensembl"/>
        </authorList>
    </citation>
    <scope>IDENTIFICATION</scope>
</reference>
<dbReference type="GO" id="GO:0006357">
    <property type="term" value="P:regulation of transcription by RNA polymerase II"/>
    <property type="evidence" value="ECO:0007669"/>
    <property type="project" value="TreeGrafter"/>
</dbReference>
<dbReference type="GO" id="GO:0043122">
    <property type="term" value="P:regulation of canonical NF-kappaB signal transduction"/>
    <property type="evidence" value="ECO:0007669"/>
    <property type="project" value="UniProtKB-ARBA"/>
</dbReference>
<dbReference type="PANTHER" id="PTHR31882">
    <property type="entry name" value="TNFAIP3-INTERACTING PROTEIN COILED COIL FAMILY MEMBER"/>
    <property type="match status" value="1"/>
</dbReference>
<dbReference type="PANTHER" id="PTHR31882:SF9">
    <property type="entry name" value="SI:CH211-153B23.7"/>
    <property type="match status" value="1"/>
</dbReference>
<dbReference type="Proteomes" id="UP000472264">
    <property type="component" value="Chromosome 10"/>
</dbReference>
<sequence length="291" mass="34358">IQRQTETNNHSHSQKPTQDVTPVGDRLLSTEEQVTLITESMSVTSTDQEKLLLLNKNTELRRVNKEVCDLQVCYLLFPFGLQSAKEYYEQALMQELKKNQELQEYIRLLESRMQDPERPCTAAKQVLEAIRRQTAPPSGSSVLLGSVPTNICSSQSKPYPLVLSHCHIHVMYQQTQIYEAEYQTEHNDHKHTLQENHRLRRKREEMRQQVALLQEQLKIYEDDFRRERSDKQMLQRLLLKKTPPNRDPVLIHRCNNEEQPQGGDKRTQSREKRKHHHPLCPKHRNREKESD</sequence>
<dbReference type="Gene3D" id="1.20.5.990">
    <property type="entry name" value="Nemo cc2-lz domain - 1d5 darpin complex"/>
    <property type="match status" value="1"/>
</dbReference>
<feature type="region of interest" description="Disordered" evidence="3">
    <location>
        <begin position="1"/>
        <end position="24"/>
    </location>
</feature>
<feature type="coiled-coil region" evidence="2">
    <location>
        <begin position="189"/>
        <end position="230"/>
    </location>
</feature>
<keyword evidence="5" id="KW-1185">Reference proteome</keyword>
<dbReference type="AlphaFoldDB" id="A0A665TR93"/>
<reference evidence="4" key="1">
    <citation type="submission" date="2021-04" db="EMBL/GenBank/DDBJ databases">
        <authorList>
            <consortium name="Wellcome Sanger Institute Data Sharing"/>
        </authorList>
    </citation>
    <scope>NUCLEOTIDE SEQUENCE [LARGE SCALE GENOMIC DNA]</scope>
</reference>
<name>A0A665TR93_ECHNA</name>
<feature type="compositionally biased region" description="Basic residues" evidence="3">
    <location>
        <begin position="271"/>
        <end position="285"/>
    </location>
</feature>
<evidence type="ECO:0000256" key="2">
    <source>
        <dbReference type="SAM" id="Coils"/>
    </source>
</evidence>
<feature type="region of interest" description="Disordered" evidence="3">
    <location>
        <begin position="238"/>
        <end position="291"/>
    </location>
</feature>
<organism evidence="4 5">
    <name type="scientific">Echeneis naucrates</name>
    <name type="common">Live sharksucker</name>
    <dbReference type="NCBI Taxonomy" id="173247"/>
    <lineage>
        <taxon>Eukaryota</taxon>
        <taxon>Metazoa</taxon>
        <taxon>Chordata</taxon>
        <taxon>Craniata</taxon>
        <taxon>Vertebrata</taxon>
        <taxon>Euteleostomi</taxon>
        <taxon>Actinopterygii</taxon>
        <taxon>Neopterygii</taxon>
        <taxon>Teleostei</taxon>
        <taxon>Neoteleostei</taxon>
        <taxon>Acanthomorphata</taxon>
        <taxon>Carangaria</taxon>
        <taxon>Carangiformes</taxon>
        <taxon>Echeneidae</taxon>
        <taxon>Echeneis</taxon>
    </lineage>
</organism>
<keyword evidence="1 2" id="KW-0175">Coiled coil</keyword>